<dbReference type="InterPro" id="IPR036084">
    <property type="entry name" value="Ser_inhib-like_sf"/>
</dbReference>
<dbReference type="Pfam" id="PF01826">
    <property type="entry name" value="TIL"/>
    <property type="match status" value="2"/>
</dbReference>
<sequence>MCGNNNGDPQDDALTPDGKQVWDIVELGKSWKVTSESGHCQDTCDGDCGRCRWDQVVAYKAETWCGKLSQHSGPFRLCHDTISPSIYVKNCIYDLCANEGRRDALCHALQIYADDCQEEGINISDWRTTAECPLTCPPNSTYSTCGLACPPTCNIPAVSSSCAATTTCVDTCVCHEGLVLDANACVPPSESGCVFRGLFHGLGEEFWGDLTCTQRCMCDAEQRQVVCRDSGCGTEEECRVEGGIQDCYPKISGVCAAVGATHYETFDGKRFIFQGTCVYLLVGLCEDTHNLVRFQVLVQNGHQSDKLMSSIAVVTVKVYNKTISISREHPGKIMIDEQLVNLPYHYSERKVVVYRDGQDAVVETSFGLIVTYDWHSHVTAMVPSGFANALCGLCGNYNGAANDDMMMRNNQVTSDPDTFGSSWKVTDIPGCGERSTVECSSTVAPSRLQQEVSGMGCEIILEADGPFGACHGHVDAHKHFQSCIHDSCLFPDQEEGMCPIIARYATACLAAGVSIGRWRTDNFCYIPCPSNSSYELCSHTCQHTCGTDSATCPGRCREGCVCQDGFMLSGDECVPMSHCGCSHQGIYYKEGEMFYPTEQEMCQCLSGGTVECQNTSCPDGGPGKVIDGVFQCPSQVSSTCVATGDCTYVTFDGMAFNITGTCSYILTQTCTGDNLTSFIITIQKEARQKGKVSRIQALSVEVYGVTLTLKQGKGADVMVDSISHHLPTILSEGQVQVYSHGTGVLLRTDFGLVVHYDLVQHVMVTVPQTYMGHLCGLCGNYNGQRNDDFQLSSGQLAPDATAFGSAWKTTDTPCDDTCPKDECPTCTEEKVAVLQKPNYCGLLTAPEGPFGSCHRIIDPIPYSQSCIHDLCMTGGDTHVLCQSLQSYVTACQDAGVTVGDWRTPSFCREFGRAQGQMSRLWLGRSPGEIPPGAPGGMYAYASLCLAICSLFSLFFCTYVLFSAFFLFMPDFHGFPFLPSPSSQPHEMLLWDHCQRRCTCVPGQGLTCHDHACTEDESCEIREGILGC</sequence>
<dbReference type="SUPFAM" id="SSF57567">
    <property type="entry name" value="Serine protease inhibitors"/>
    <property type="match status" value="2"/>
</dbReference>
<dbReference type="Pfam" id="PF08742">
    <property type="entry name" value="C8"/>
    <property type="match status" value="3"/>
</dbReference>
<feature type="domain" description="VWFD" evidence="5">
    <location>
        <begin position="638"/>
        <end position="815"/>
    </location>
</feature>
<feature type="domain" description="VWFD" evidence="5">
    <location>
        <begin position="253"/>
        <end position="432"/>
    </location>
</feature>
<dbReference type="GO" id="GO:0005615">
    <property type="term" value="C:extracellular space"/>
    <property type="evidence" value="ECO:0007669"/>
    <property type="project" value="TreeGrafter"/>
</dbReference>
<organism evidence="6 7">
    <name type="scientific">Aleadryas rufinucha</name>
    <name type="common">rufous-naped whistler</name>
    <dbReference type="NCBI Taxonomy" id="461220"/>
    <lineage>
        <taxon>Eukaryota</taxon>
        <taxon>Metazoa</taxon>
        <taxon>Chordata</taxon>
        <taxon>Craniata</taxon>
        <taxon>Vertebrata</taxon>
        <taxon>Euteleostomi</taxon>
        <taxon>Archelosauria</taxon>
        <taxon>Archosauria</taxon>
        <taxon>Dinosauria</taxon>
        <taxon>Saurischia</taxon>
        <taxon>Theropoda</taxon>
        <taxon>Coelurosauria</taxon>
        <taxon>Aves</taxon>
        <taxon>Neognathae</taxon>
        <taxon>Neoaves</taxon>
        <taxon>Telluraves</taxon>
        <taxon>Australaves</taxon>
        <taxon>Passeriformes</taxon>
        <taxon>Corvoidea</taxon>
        <taxon>Pachycephalidae</taxon>
        <taxon>Aleadryas</taxon>
    </lineage>
</organism>
<dbReference type="PANTHER" id="PTHR11339">
    <property type="entry name" value="EXTRACELLULAR MATRIX GLYCOPROTEIN RELATED"/>
    <property type="match status" value="1"/>
</dbReference>
<protein>
    <submittedName>
        <fullName evidence="6">FCGBP protein</fullName>
    </submittedName>
</protein>
<dbReference type="SMART" id="SM00832">
    <property type="entry name" value="C8"/>
    <property type="match status" value="3"/>
</dbReference>
<evidence type="ECO:0000313" key="7">
    <source>
        <dbReference type="Proteomes" id="UP000557196"/>
    </source>
</evidence>
<dbReference type="Pfam" id="PF00094">
    <property type="entry name" value="VWD"/>
    <property type="match status" value="2"/>
</dbReference>
<evidence type="ECO:0000256" key="4">
    <source>
        <dbReference type="SAM" id="Phobius"/>
    </source>
</evidence>
<evidence type="ECO:0000256" key="3">
    <source>
        <dbReference type="ARBA" id="ARBA00023180"/>
    </source>
</evidence>
<dbReference type="SUPFAM" id="SSF57603">
    <property type="entry name" value="FnI-like domain"/>
    <property type="match status" value="1"/>
</dbReference>
<keyword evidence="2" id="KW-1015">Disulfide bond</keyword>
<feature type="transmembrane region" description="Helical" evidence="4">
    <location>
        <begin position="938"/>
        <end position="967"/>
    </location>
</feature>
<dbReference type="CDD" id="cd19941">
    <property type="entry name" value="TIL"/>
    <property type="match status" value="2"/>
</dbReference>
<dbReference type="Gene3D" id="2.10.25.10">
    <property type="entry name" value="Laminin"/>
    <property type="match status" value="2"/>
</dbReference>
<feature type="non-terminal residue" evidence="6">
    <location>
        <position position="1027"/>
    </location>
</feature>
<keyword evidence="3" id="KW-0325">Glycoprotein</keyword>
<keyword evidence="7" id="KW-1185">Reference proteome</keyword>
<dbReference type="FunFam" id="2.10.25.10:FF:000055">
    <property type="entry name" value="alpha-tectorin isoform X1"/>
    <property type="match status" value="2"/>
</dbReference>
<dbReference type="EMBL" id="VZTH01018338">
    <property type="protein sequence ID" value="NXC63885.1"/>
    <property type="molecule type" value="Genomic_DNA"/>
</dbReference>
<dbReference type="PROSITE" id="PS51233">
    <property type="entry name" value="VWFD"/>
    <property type="match status" value="3"/>
</dbReference>
<keyword evidence="4" id="KW-0812">Transmembrane</keyword>
<evidence type="ECO:0000313" key="6">
    <source>
        <dbReference type="EMBL" id="NXC63885.1"/>
    </source>
</evidence>
<feature type="non-terminal residue" evidence="6">
    <location>
        <position position="1"/>
    </location>
</feature>
<dbReference type="GO" id="GO:0031012">
    <property type="term" value="C:extracellular matrix"/>
    <property type="evidence" value="ECO:0007669"/>
    <property type="project" value="TreeGrafter"/>
</dbReference>
<reference evidence="6 7" key="1">
    <citation type="submission" date="2019-09" db="EMBL/GenBank/DDBJ databases">
        <title>Bird 10,000 Genomes (B10K) Project - Family phase.</title>
        <authorList>
            <person name="Zhang G."/>
        </authorList>
    </citation>
    <scope>NUCLEOTIDE SEQUENCE [LARGE SCALE GENOMIC DNA]</scope>
    <source>
        <strain evidence="6">B10K-DU-029-36</strain>
        <tissue evidence="6">Muscle</tissue>
    </source>
</reference>
<dbReference type="InterPro" id="IPR002919">
    <property type="entry name" value="TIL_dom"/>
</dbReference>
<keyword evidence="4" id="KW-0472">Membrane</keyword>
<dbReference type="SMART" id="SM00215">
    <property type="entry name" value="VWC_out"/>
    <property type="match status" value="2"/>
</dbReference>
<evidence type="ECO:0000256" key="1">
    <source>
        <dbReference type="ARBA" id="ARBA00022737"/>
    </source>
</evidence>
<name>A0A7K8I6J1_9CORV</name>
<dbReference type="InterPro" id="IPR050780">
    <property type="entry name" value="Mucin_vWF_Thrombospondin_sf"/>
</dbReference>
<keyword evidence="4" id="KW-1133">Transmembrane helix</keyword>
<dbReference type="Proteomes" id="UP000557196">
    <property type="component" value="Unassembled WGS sequence"/>
</dbReference>
<evidence type="ECO:0000259" key="5">
    <source>
        <dbReference type="PROSITE" id="PS51233"/>
    </source>
</evidence>
<feature type="domain" description="VWFD" evidence="5">
    <location>
        <begin position="1"/>
        <end position="41"/>
    </location>
</feature>
<dbReference type="PANTHER" id="PTHR11339:SF244">
    <property type="entry name" value="IGGFC-BINDING PROTEIN"/>
    <property type="match status" value="1"/>
</dbReference>
<dbReference type="SMART" id="SM00216">
    <property type="entry name" value="VWD"/>
    <property type="match status" value="2"/>
</dbReference>
<accession>A0A7K8I6J1</accession>
<evidence type="ECO:0000256" key="2">
    <source>
        <dbReference type="ARBA" id="ARBA00023157"/>
    </source>
</evidence>
<proteinExistence type="predicted"/>
<dbReference type="InterPro" id="IPR001007">
    <property type="entry name" value="VWF_dom"/>
</dbReference>
<dbReference type="InterPro" id="IPR001846">
    <property type="entry name" value="VWF_type-D"/>
</dbReference>
<gene>
    <name evidence="6" type="primary">Fcgbp_2</name>
    <name evidence="6" type="ORF">ALERUF_R07731</name>
</gene>
<comment type="caution">
    <text evidence="6">The sequence shown here is derived from an EMBL/GenBank/DDBJ whole genome shotgun (WGS) entry which is preliminary data.</text>
</comment>
<dbReference type="InterPro" id="IPR014853">
    <property type="entry name" value="VWF/SSPO/ZAN-like_Cys-rich_dom"/>
</dbReference>
<dbReference type="AlphaFoldDB" id="A0A7K8I6J1"/>
<keyword evidence="1" id="KW-0677">Repeat</keyword>